<protein>
    <submittedName>
        <fullName evidence="2">Uncharacterized protein</fullName>
    </submittedName>
</protein>
<proteinExistence type="predicted"/>
<gene>
    <name evidence="2" type="ORF">NCTC11370_00976</name>
</gene>
<dbReference type="OrthoDB" id="5646781at2"/>
<evidence type="ECO:0000256" key="1">
    <source>
        <dbReference type="SAM" id="SignalP"/>
    </source>
</evidence>
<name>A0A377G7W2_9GAMM</name>
<evidence type="ECO:0000313" key="3">
    <source>
        <dbReference type="Proteomes" id="UP000254554"/>
    </source>
</evidence>
<sequence>MQRITVFKICLIFLSLSNFEAHAESTLQSGNIRTRECKDIRIPSAKKIQISNEGTLFHFKFTLPSCGHASYQDLYPTAYIVQQLVEDFYKSKTVKLTVIQDPPSQPLAKDTFLLEVEQSLFDDSFAFREEVQLVYAHNHIHMVNQAHIIPDSVIKASEPYQFLRDIQWKNDCQQESAGWCYTWDGYFSITWEWDGSQNIEEMKHYVIQNILPQAFEESYLRYERYIYEIANALR</sequence>
<keyword evidence="3" id="KW-1185">Reference proteome</keyword>
<reference evidence="2 3" key="1">
    <citation type="submission" date="2018-06" db="EMBL/GenBank/DDBJ databases">
        <authorList>
            <consortium name="Pathogen Informatics"/>
            <person name="Doyle S."/>
        </authorList>
    </citation>
    <scope>NUCLEOTIDE SEQUENCE [LARGE SCALE GENOMIC DNA]</scope>
    <source>
        <strain evidence="2 3">NCTC11370</strain>
    </source>
</reference>
<accession>A0A377G7W2</accession>
<dbReference type="Proteomes" id="UP000254554">
    <property type="component" value="Unassembled WGS sequence"/>
</dbReference>
<dbReference type="AlphaFoldDB" id="A0A377G7W2"/>
<dbReference type="RefSeq" id="WP_010653202.1">
    <property type="nucleotide sequence ID" value="NZ_JAPHOO010000001.1"/>
</dbReference>
<keyword evidence="1" id="KW-0732">Signal</keyword>
<dbReference type="EMBL" id="UGGT01000001">
    <property type="protein sequence ID" value="STO20915.1"/>
    <property type="molecule type" value="Genomic_DNA"/>
</dbReference>
<feature type="signal peptide" evidence="1">
    <location>
        <begin position="1"/>
        <end position="23"/>
    </location>
</feature>
<dbReference type="GeneID" id="93292414"/>
<organism evidence="2 3">
    <name type="scientific">Fluoribacter dumoffii</name>
    <dbReference type="NCBI Taxonomy" id="463"/>
    <lineage>
        <taxon>Bacteria</taxon>
        <taxon>Pseudomonadati</taxon>
        <taxon>Pseudomonadota</taxon>
        <taxon>Gammaproteobacteria</taxon>
        <taxon>Legionellales</taxon>
        <taxon>Legionellaceae</taxon>
        <taxon>Fluoribacter</taxon>
    </lineage>
</organism>
<feature type="chain" id="PRO_5016656376" evidence="1">
    <location>
        <begin position="24"/>
        <end position="234"/>
    </location>
</feature>
<evidence type="ECO:0000313" key="2">
    <source>
        <dbReference type="EMBL" id="STO20915.1"/>
    </source>
</evidence>